<dbReference type="SUPFAM" id="SSF52402">
    <property type="entry name" value="Adenine nucleotide alpha hydrolases-like"/>
    <property type="match status" value="1"/>
</dbReference>
<accession>A0A8G2FL96</accession>
<sequence length="572" mass="64523">MGGLFITADPSLAHRKALAGIARPHFARAGLTDPVTVETDHLLIDVYPKYRRTTPTILQFDNGDFALAVGTFLFQGKTGIEALRAYFTHPDPPRDRCRGAYLLLISRQGRTTLHADPHGTYELYIDDRRTLFSTAFLALAACLPRRSIRAAECLEYVIGGVTLGTGTPVTEIDRLDLGETIDFADTNRRHIARPRLIEAERPAPIGELIERSLASLRATMRDYASAFDNRIRISFSGGYDSRLLLALARDCGVEPHLFVYGAEDAPDVRHAAALARAEGVSFEHIDKTRIRPVTLETFPEMLRASAEMNDGFSQYWMFCSDSENYARIDRCAGDGVIMNGGGGEVFRNFFKFRGQSMSVKSFVRAFFSGYDPAILVDPRLQAEYEANLSRKIITLFDLDRPHLTRAHVQSLYPHLRCRSWFGRDTSLDNRFGHRATPYLEPAIVSAALQVPLALKHFGVFQGRLINALSPTIAAHMSSHGYAFDRDPPWRRRLGDLRLLVQPIIARPYNFKIKYFLEKRGQFPLEISEQYLTTTIKSDPSATDSFVQPEKIKDASQFQRLCVLNYIFELMEL</sequence>
<name>A0A8G2FL96_ACIRU</name>
<dbReference type="EMBL" id="FTNE01000004">
    <property type="protein sequence ID" value="SIQ41252.1"/>
    <property type="molecule type" value="Genomic_DNA"/>
</dbReference>
<proteinExistence type="predicted"/>
<dbReference type="AlphaFoldDB" id="A0A8G2FL96"/>
<protein>
    <submittedName>
        <fullName evidence="1">Asparagine synthase (Glutamine-hydrolysing)</fullName>
    </submittedName>
</protein>
<keyword evidence="2" id="KW-1185">Reference proteome</keyword>
<dbReference type="Gene3D" id="3.40.50.620">
    <property type="entry name" value="HUPs"/>
    <property type="match status" value="1"/>
</dbReference>
<reference evidence="1 2" key="1">
    <citation type="submission" date="2017-01" db="EMBL/GenBank/DDBJ databases">
        <authorList>
            <person name="Varghese N."/>
            <person name="Submissions S."/>
        </authorList>
    </citation>
    <scope>NUCLEOTIDE SEQUENCE [LARGE SCALE GENOMIC DNA]</scope>
    <source>
        <strain evidence="1 2">ATCC 35905</strain>
    </source>
</reference>
<evidence type="ECO:0000313" key="1">
    <source>
        <dbReference type="EMBL" id="SIQ41252.1"/>
    </source>
</evidence>
<gene>
    <name evidence="1" type="ORF">SAMN05421828_104154</name>
</gene>
<organism evidence="1 2">
    <name type="scientific">Acidiphilium rubrum</name>
    <dbReference type="NCBI Taxonomy" id="526"/>
    <lineage>
        <taxon>Bacteria</taxon>
        <taxon>Pseudomonadati</taxon>
        <taxon>Pseudomonadota</taxon>
        <taxon>Alphaproteobacteria</taxon>
        <taxon>Acetobacterales</taxon>
        <taxon>Acidocellaceae</taxon>
        <taxon>Acidiphilium</taxon>
    </lineage>
</organism>
<evidence type="ECO:0000313" key="2">
    <source>
        <dbReference type="Proteomes" id="UP000186308"/>
    </source>
</evidence>
<dbReference type="Proteomes" id="UP000186308">
    <property type="component" value="Unassembled WGS sequence"/>
</dbReference>
<dbReference type="InterPro" id="IPR014729">
    <property type="entry name" value="Rossmann-like_a/b/a_fold"/>
</dbReference>
<comment type="caution">
    <text evidence="1">The sequence shown here is derived from an EMBL/GenBank/DDBJ whole genome shotgun (WGS) entry which is preliminary data.</text>
</comment>